<evidence type="ECO:0000259" key="8">
    <source>
        <dbReference type="Pfam" id="PF20652"/>
    </source>
</evidence>
<protein>
    <recommendedName>
        <fullName evidence="5">Exocyst complex component Sec8</fullName>
    </recommendedName>
</protein>
<dbReference type="PANTHER" id="PTHR14146">
    <property type="entry name" value="EXOCYST COMPLEX COMPONENT 4"/>
    <property type="match status" value="1"/>
</dbReference>
<evidence type="ECO:0000256" key="1">
    <source>
        <dbReference type="ARBA" id="ARBA00010470"/>
    </source>
</evidence>
<name>K1PIA4_MAGGI</name>
<dbReference type="InterPro" id="IPR048630">
    <property type="entry name" value="Sec8_M"/>
</dbReference>
<dbReference type="GO" id="GO:0007268">
    <property type="term" value="P:chemical synaptic transmission"/>
    <property type="evidence" value="ECO:0007669"/>
    <property type="project" value="TreeGrafter"/>
</dbReference>
<dbReference type="InterPro" id="IPR039682">
    <property type="entry name" value="Sec8/EXOC4"/>
</dbReference>
<dbReference type="Pfam" id="PF04048">
    <property type="entry name" value="Sec8_N"/>
    <property type="match status" value="1"/>
</dbReference>
<keyword evidence="3 5" id="KW-0268">Exocytosis</keyword>
<evidence type="ECO:0000256" key="2">
    <source>
        <dbReference type="ARBA" id="ARBA00022448"/>
    </source>
</evidence>
<organism evidence="9">
    <name type="scientific">Magallana gigas</name>
    <name type="common">Pacific oyster</name>
    <name type="synonym">Crassostrea gigas</name>
    <dbReference type="NCBI Taxonomy" id="29159"/>
    <lineage>
        <taxon>Eukaryota</taxon>
        <taxon>Metazoa</taxon>
        <taxon>Spiralia</taxon>
        <taxon>Lophotrochozoa</taxon>
        <taxon>Mollusca</taxon>
        <taxon>Bivalvia</taxon>
        <taxon>Autobranchia</taxon>
        <taxon>Pteriomorphia</taxon>
        <taxon>Ostreida</taxon>
        <taxon>Ostreoidea</taxon>
        <taxon>Ostreidae</taxon>
        <taxon>Magallana</taxon>
    </lineage>
</organism>
<comment type="similarity">
    <text evidence="1 5">Belongs to the SEC8 family.</text>
</comment>
<feature type="domain" description="Exocyst complex component Sec8 middle helical bundle" evidence="8">
    <location>
        <begin position="252"/>
        <end position="426"/>
    </location>
</feature>
<dbReference type="PANTHER" id="PTHR14146:SF0">
    <property type="entry name" value="EXOCYST COMPLEX COMPONENT 4"/>
    <property type="match status" value="1"/>
</dbReference>
<dbReference type="EMBL" id="JH815754">
    <property type="protein sequence ID" value="EKC21313.1"/>
    <property type="molecule type" value="Genomic_DNA"/>
</dbReference>
<dbReference type="InParanoid" id="K1PIA4"/>
<dbReference type="GO" id="GO:0045202">
    <property type="term" value="C:synapse"/>
    <property type="evidence" value="ECO:0007669"/>
    <property type="project" value="TreeGrafter"/>
</dbReference>
<evidence type="ECO:0000256" key="5">
    <source>
        <dbReference type="RuleBase" id="RU367079"/>
    </source>
</evidence>
<dbReference type="InterPro" id="IPR007191">
    <property type="entry name" value="Sec8_exocyst_N"/>
</dbReference>
<dbReference type="AlphaFoldDB" id="K1PIA4"/>
<evidence type="ECO:0000256" key="4">
    <source>
        <dbReference type="ARBA" id="ARBA00022927"/>
    </source>
</evidence>
<keyword evidence="4 5" id="KW-0653">Protein transport</keyword>
<dbReference type="GO" id="GO:0006893">
    <property type="term" value="P:Golgi to plasma membrane transport"/>
    <property type="evidence" value="ECO:0007669"/>
    <property type="project" value="TreeGrafter"/>
</dbReference>
<feature type="region of interest" description="Disordered" evidence="6">
    <location>
        <begin position="209"/>
        <end position="237"/>
    </location>
</feature>
<dbReference type="FunCoup" id="K1PIA4">
    <property type="interactions" value="1457"/>
</dbReference>
<feature type="domain" description="Exocyst complex component Sec8 N-terminal" evidence="7">
    <location>
        <begin position="51"/>
        <end position="141"/>
    </location>
</feature>
<dbReference type="GO" id="GO:0006612">
    <property type="term" value="P:protein targeting to membrane"/>
    <property type="evidence" value="ECO:0007669"/>
    <property type="project" value="UniProtKB-UniRule"/>
</dbReference>
<dbReference type="GO" id="GO:0090522">
    <property type="term" value="P:vesicle tethering involved in exocytosis"/>
    <property type="evidence" value="ECO:0007669"/>
    <property type="project" value="UniProtKB-UniRule"/>
</dbReference>
<keyword evidence="2 5" id="KW-0813">Transport</keyword>
<evidence type="ECO:0000256" key="6">
    <source>
        <dbReference type="SAM" id="MobiDB-lite"/>
    </source>
</evidence>
<reference evidence="9" key="1">
    <citation type="journal article" date="2012" name="Nature">
        <title>The oyster genome reveals stress adaptation and complexity of shell formation.</title>
        <authorList>
            <person name="Zhang G."/>
            <person name="Fang X."/>
            <person name="Guo X."/>
            <person name="Li L."/>
            <person name="Luo R."/>
            <person name="Xu F."/>
            <person name="Yang P."/>
            <person name="Zhang L."/>
            <person name="Wang X."/>
            <person name="Qi H."/>
            <person name="Xiong Z."/>
            <person name="Que H."/>
            <person name="Xie Y."/>
            <person name="Holland P.W."/>
            <person name="Paps J."/>
            <person name="Zhu Y."/>
            <person name="Wu F."/>
            <person name="Chen Y."/>
            <person name="Wang J."/>
            <person name="Peng C."/>
            <person name="Meng J."/>
            <person name="Yang L."/>
            <person name="Liu J."/>
            <person name="Wen B."/>
            <person name="Zhang N."/>
            <person name="Huang Z."/>
            <person name="Zhu Q."/>
            <person name="Feng Y."/>
            <person name="Mount A."/>
            <person name="Hedgecock D."/>
            <person name="Xu Z."/>
            <person name="Liu Y."/>
            <person name="Domazet-Loso T."/>
            <person name="Du Y."/>
            <person name="Sun X."/>
            <person name="Zhang S."/>
            <person name="Liu B."/>
            <person name="Cheng P."/>
            <person name="Jiang X."/>
            <person name="Li J."/>
            <person name="Fan D."/>
            <person name="Wang W."/>
            <person name="Fu W."/>
            <person name="Wang T."/>
            <person name="Wang B."/>
            <person name="Zhang J."/>
            <person name="Peng Z."/>
            <person name="Li Y."/>
            <person name="Li N."/>
            <person name="Wang J."/>
            <person name="Chen M."/>
            <person name="He Y."/>
            <person name="Tan F."/>
            <person name="Song X."/>
            <person name="Zheng Q."/>
            <person name="Huang R."/>
            <person name="Yang H."/>
            <person name="Du X."/>
            <person name="Chen L."/>
            <person name="Yang M."/>
            <person name="Gaffney P.M."/>
            <person name="Wang S."/>
            <person name="Luo L."/>
            <person name="She Z."/>
            <person name="Ming Y."/>
            <person name="Huang W."/>
            <person name="Zhang S."/>
            <person name="Huang B."/>
            <person name="Zhang Y."/>
            <person name="Qu T."/>
            <person name="Ni P."/>
            <person name="Miao G."/>
            <person name="Wang J."/>
            <person name="Wang Q."/>
            <person name="Steinberg C.E."/>
            <person name="Wang H."/>
            <person name="Li N."/>
            <person name="Qian L."/>
            <person name="Zhang G."/>
            <person name="Li Y."/>
            <person name="Yang H."/>
            <person name="Liu X."/>
            <person name="Wang J."/>
            <person name="Yin Y."/>
            <person name="Wang J."/>
        </authorList>
    </citation>
    <scope>NUCLEOTIDE SEQUENCE [LARGE SCALE GENOMIC DNA]</scope>
    <source>
        <strain evidence="9">05x7-T-G4-1.051#20</strain>
    </source>
</reference>
<dbReference type="GO" id="GO:0015031">
    <property type="term" value="P:protein transport"/>
    <property type="evidence" value="ECO:0007669"/>
    <property type="project" value="UniProtKB-KW"/>
</dbReference>
<proteinExistence type="inferred from homology"/>
<dbReference type="GO" id="GO:0032584">
    <property type="term" value="C:growth cone membrane"/>
    <property type="evidence" value="ECO:0007669"/>
    <property type="project" value="TreeGrafter"/>
</dbReference>
<dbReference type="HOGENOM" id="CLU_012416_0_0_1"/>
<dbReference type="GO" id="GO:0006904">
    <property type="term" value="P:vesicle docking involved in exocytosis"/>
    <property type="evidence" value="ECO:0007669"/>
    <property type="project" value="InterPro"/>
</dbReference>
<dbReference type="Pfam" id="PF20652">
    <property type="entry name" value="Sec8_C"/>
    <property type="match status" value="1"/>
</dbReference>
<sequence length="1071" mass="122202">MEKNGEKVANPAAKGRETSEFLMAIVRTLSTSADFQQREKEKARIEKTFTESDKKLGELVSENYQDLTQITQDFSTISKSVNEAREKIKKIKDDLSSCKTLLHCKRDELRRLWIEGVEQKTMVAMLDQIEQIKEVPTKLDNLLLKKHYLHGTELVVNAVAKLENQLVGVEALRDLKAELITRKEQLHEVLIEELNRQIYIKSQTPNFSSLPGKKGGSVAKQDTLKRKERNGVPPPEKIEFGKEVKEDLNSDPEDDPTHFIAILVESLYMLRKIPEAAEGLKVRIQPELSAIVARTSQLLLESTSNQVDASNQSQCLLDLLENIFHQFRFVAHMHKMVLRNLDRIIVSGVPVRQECLYDMTDVWSKIQAVVELLLREYLDVENTSASRQRAPTSFDEPSTDINSFFAKKRPAKPKKMALFRFDASIHAISTNSYVDDSRAFDTGDLFSSSLLAEMGLEKNQMVCKPSVYNITAIFRPLESFIREIEDAIACQDGTSSLQAFVTDFVQNIFLGHVHYTVSTSITSATKVDEEDESFDALRHVVDHKTQKELGVNRPLLTSTVTVDKNLQELRELMQDLPDYADQFLNMICNTLKEYRDTCHSAYREIVQYDSDERRVISAMWAKDEDISRFLRSLPSWRSLQSSRGQELASEDVCSEEEIKALNSKEAQILISNLTSSDGLIQQEIITDVTQMRTIANVHESLEWFFNRMKDFSNGLSARSTATAAETAASEYPPVSEKTLGSLKNLVKDFQDLAEICLLLLHLEVRVHCFYFLLPVAKQSNYAGPIDDLDPDSNVLKLNKDLTSMEEVLQQSLQPKKFKYIFESLGFLVASILMNSIQYMKKINENGIKKMCRNLFAIQQNLTNITMSRESDLDHARQYYELLYINPDSAYPHLRTAHWSGYWHRQVDAVSVYLHHETTIQTLEINLHQWMSVFLEWSSGVETGKERVASEDPEKPSTLLLARKQESVLSASFGQLLQPGAAVVYFQLHPTYSLGPVAPNHQYSAALPEQFKKYDVITMIAEKGCQYTFQEYTELVKLHHRSHPALSPSQLEQRMQKLKEVIFKTPNGEHTP</sequence>
<evidence type="ECO:0000259" key="7">
    <source>
        <dbReference type="Pfam" id="PF04048"/>
    </source>
</evidence>
<evidence type="ECO:0000313" key="9">
    <source>
        <dbReference type="EMBL" id="EKC21313.1"/>
    </source>
</evidence>
<dbReference type="GO" id="GO:0000145">
    <property type="term" value="C:exocyst"/>
    <property type="evidence" value="ECO:0007669"/>
    <property type="project" value="UniProtKB-UniRule"/>
</dbReference>
<accession>K1PIA4</accession>
<gene>
    <name evidence="9" type="ORF">CGI_10004142</name>
</gene>
<comment type="function">
    <text evidence="5">Component of the exocyst complex involved in the docking of exocytic vesicles with fusion sites on the plasma membrane.</text>
</comment>
<evidence type="ECO:0000256" key="3">
    <source>
        <dbReference type="ARBA" id="ARBA00022483"/>
    </source>
</evidence>